<dbReference type="KEGG" id="sshi:J5U23_02480"/>
<dbReference type="Gene3D" id="3.40.190.10">
    <property type="entry name" value="Periplasmic binding protein-like II"/>
    <property type="match status" value="2"/>
</dbReference>
<feature type="transmembrane region" description="Helical" evidence="3">
    <location>
        <begin position="23"/>
        <end position="50"/>
    </location>
</feature>
<evidence type="ECO:0000256" key="2">
    <source>
        <dbReference type="ARBA" id="ARBA00022448"/>
    </source>
</evidence>
<sequence length="484" mass="54141">MNYLYNTMSRPDKFSKKEKMRRGLSTTTVIGIVVAIVVIVIGAVAAVTLLSHKPSQVVSTTSPSTSQSATSTSPSQVITITYFDDLSPSEANITQKIIIPQFEATHPNIKINYVDESASDIVKSVEELVMSGNVGPVIIGEDNLVIGELLNGNYLMNLTPYVNQILQNVSLIPSMQSLVQYEQKVYHGTYFIPLRANIPLVWYNASLFRQIGLTSPPENWSQLLQYAKIIYDKTGVKPIMFQGHGGASTYTELYQWMVQAGGNPFLFNDSGDVLAFEYLYNLSQYFNPDYVHGYWGSYKGLIDGSYYLIDYQWPYIYSVMASEGVNMSNIGFYPGPTGPVNGDHLVGGDVLAIPKGATHINALIEFAKFLLSPQVQREFIIYLSWPAVNQQAYQNLPSNISSLYKAEEEALQNAFFREPVPWITVWGQIADNVFNQIIVNHAPYSQIPQILSQANKEMYQYLLQNYNATVAQEYEEGVFGPLYG</sequence>
<reference evidence="4" key="1">
    <citation type="journal article" date="2021" name="Environ. Microbiol.">
        <title>New insights into the diversity and evolution of the archaeal mobilome from three complete genomes of Saccharolobus shibatae.</title>
        <authorList>
            <person name="Medvedeva S."/>
            <person name="Brandt D."/>
            <person name="Cvirkaite-Krupovic V."/>
            <person name="Liu Y."/>
            <person name="Severinov K."/>
            <person name="Ishino S."/>
            <person name="Ishino Y."/>
            <person name="Prangishvili D."/>
            <person name="Kalinowski J."/>
            <person name="Krupovic M."/>
        </authorList>
    </citation>
    <scope>NUCLEOTIDE SEQUENCE</scope>
    <source>
        <strain evidence="4">B12</strain>
    </source>
</reference>
<dbReference type="EMBL" id="CP077717">
    <property type="protein sequence ID" value="QXJ29607.1"/>
    <property type="molecule type" value="Genomic_DNA"/>
</dbReference>
<dbReference type="InterPro" id="IPR050490">
    <property type="entry name" value="Bact_solute-bd_prot1"/>
</dbReference>
<evidence type="ECO:0000256" key="1">
    <source>
        <dbReference type="ARBA" id="ARBA00008520"/>
    </source>
</evidence>
<keyword evidence="2" id="KW-0813">Transport</keyword>
<dbReference type="Proteomes" id="UP000694018">
    <property type="component" value="Chromosome"/>
</dbReference>
<proteinExistence type="inferred from homology"/>
<evidence type="ECO:0000313" key="4">
    <source>
        <dbReference type="EMBL" id="QXJ29607.1"/>
    </source>
</evidence>
<comment type="similarity">
    <text evidence="1">Belongs to the bacterial solute-binding protein 1 family.</text>
</comment>
<keyword evidence="3" id="KW-1133">Transmembrane helix</keyword>
<dbReference type="PANTHER" id="PTHR43649:SF29">
    <property type="entry name" value="OSMOPROTECTIVE COMPOUNDS-BINDING PROTEIN GGTB"/>
    <property type="match status" value="1"/>
</dbReference>
<protein>
    <submittedName>
        <fullName evidence="4">Trehalose ABC transporter, substrate-binding protein</fullName>
    </submittedName>
</protein>
<organism evidence="4 5">
    <name type="scientific">Saccharolobus shibatae (strain ATCC 51178 / DSM 5389 / JCM 8931 / NBRC 15437 / B12)</name>
    <name type="common">Sulfolobus shibatae</name>
    <dbReference type="NCBI Taxonomy" id="523848"/>
    <lineage>
        <taxon>Archaea</taxon>
        <taxon>Thermoproteota</taxon>
        <taxon>Thermoprotei</taxon>
        <taxon>Sulfolobales</taxon>
        <taxon>Sulfolobaceae</taxon>
        <taxon>Saccharolobus</taxon>
    </lineage>
</organism>
<dbReference type="Pfam" id="PF01547">
    <property type="entry name" value="SBP_bac_1"/>
    <property type="match status" value="1"/>
</dbReference>
<dbReference type="SUPFAM" id="SSF53850">
    <property type="entry name" value="Periplasmic binding protein-like II"/>
    <property type="match status" value="1"/>
</dbReference>
<gene>
    <name evidence="4" type="ORF">J5U23_02480</name>
</gene>
<keyword evidence="3" id="KW-0472">Membrane</keyword>
<dbReference type="PANTHER" id="PTHR43649">
    <property type="entry name" value="ARABINOSE-BINDING PROTEIN-RELATED"/>
    <property type="match status" value="1"/>
</dbReference>
<dbReference type="InterPro" id="IPR006059">
    <property type="entry name" value="SBP"/>
</dbReference>
<evidence type="ECO:0000313" key="5">
    <source>
        <dbReference type="Proteomes" id="UP000694018"/>
    </source>
</evidence>
<dbReference type="AlphaFoldDB" id="A0A8F5BQI3"/>
<accession>A0A8F5BQI3</accession>
<evidence type="ECO:0000256" key="3">
    <source>
        <dbReference type="SAM" id="Phobius"/>
    </source>
</evidence>
<keyword evidence="3" id="KW-0812">Transmembrane</keyword>
<name>A0A8F5BQI3_SACSH</name>